<reference evidence="1" key="1">
    <citation type="submission" date="2019-08" db="EMBL/GenBank/DDBJ databases">
        <authorList>
            <person name="Kucharzyk K."/>
            <person name="Murdoch R.W."/>
            <person name="Higgins S."/>
            <person name="Loffler F."/>
        </authorList>
    </citation>
    <scope>NUCLEOTIDE SEQUENCE</scope>
</reference>
<dbReference type="AlphaFoldDB" id="A0A645GUV6"/>
<dbReference type="EMBL" id="VSSQ01081671">
    <property type="protein sequence ID" value="MPN30527.1"/>
    <property type="molecule type" value="Genomic_DNA"/>
</dbReference>
<dbReference type="SUPFAM" id="SSF63825">
    <property type="entry name" value="YWTD domain"/>
    <property type="match status" value="1"/>
</dbReference>
<organism evidence="1">
    <name type="scientific">bioreactor metagenome</name>
    <dbReference type="NCBI Taxonomy" id="1076179"/>
    <lineage>
        <taxon>unclassified sequences</taxon>
        <taxon>metagenomes</taxon>
        <taxon>ecological metagenomes</taxon>
    </lineage>
</organism>
<sequence length="115" mass="13673">MIELNLNNSSIKTVELPFNNLFNLHYDDNYMYVVEHSYHNDKTNNKIAKINLNTMDFNLFSSKNDNKTSYINENKFISSDGEKIYIYDTKDFSLVNKFDIKKAKDQIFVSFYIKE</sequence>
<name>A0A645GUV6_9ZZZZ</name>
<protein>
    <submittedName>
        <fullName evidence="1">Uncharacterized protein</fullName>
    </submittedName>
</protein>
<gene>
    <name evidence="1" type="ORF">SDC9_177998</name>
</gene>
<proteinExistence type="predicted"/>
<comment type="caution">
    <text evidence="1">The sequence shown here is derived from an EMBL/GenBank/DDBJ whole genome shotgun (WGS) entry which is preliminary data.</text>
</comment>
<evidence type="ECO:0000313" key="1">
    <source>
        <dbReference type="EMBL" id="MPN30527.1"/>
    </source>
</evidence>
<accession>A0A645GUV6</accession>